<organism evidence="16 17">
    <name type="scientific">Anaerobacillus alkalilacustris</name>
    <dbReference type="NCBI Taxonomy" id="393763"/>
    <lineage>
        <taxon>Bacteria</taxon>
        <taxon>Bacillati</taxon>
        <taxon>Bacillota</taxon>
        <taxon>Bacilli</taxon>
        <taxon>Bacillales</taxon>
        <taxon>Bacillaceae</taxon>
        <taxon>Anaerobacillus</taxon>
    </lineage>
</organism>
<dbReference type="PANTHER" id="PTHR42946">
    <property type="entry name" value="PHOSPHOHEXOSE MUTASE"/>
    <property type="match status" value="1"/>
</dbReference>
<evidence type="ECO:0000256" key="6">
    <source>
        <dbReference type="ARBA" id="ARBA00050364"/>
    </source>
</evidence>
<dbReference type="HAMAP" id="MF_01554_B">
    <property type="entry name" value="GlmM_B"/>
    <property type="match status" value="1"/>
</dbReference>
<evidence type="ECO:0000256" key="4">
    <source>
        <dbReference type="ARBA" id="ARBA00022842"/>
    </source>
</evidence>
<dbReference type="Proteomes" id="UP000179524">
    <property type="component" value="Unassembled WGS sequence"/>
</dbReference>
<dbReference type="GO" id="GO:0004615">
    <property type="term" value="F:phosphomannomutase activity"/>
    <property type="evidence" value="ECO:0007669"/>
    <property type="project" value="TreeGrafter"/>
</dbReference>
<feature type="active site" description="Phosphoserine intermediate" evidence="9">
    <location>
        <position position="100"/>
    </location>
</feature>
<feature type="domain" description="Alpha-D-phosphohexomutase alpha/beta/alpha" evidence="13">
    <location>
        <begin position="3"/>
        <end position="134"/>
    </location>
</feature>
<keyword evidence="2 9" id="KW-0597">Phosphoprotein</keyword>
<evidence type="ECO:0000256" key="8">
    <source>
        <dbReference type="ARBA" id="ARBA00068193"/>
    </source>
</evidence>
<feature type="domain" description="Alpha-D-phosphohexomutase C-terminal" evidence="12">
    <location>
        <begin position="373"/>
        <end position="439"/>
    </location>
</feature>
<dbReference type="InterPro" id="IPR016066">
    <property type="entry name" value="A-D-PHexomutase_CS"/>
</dbReference>
<gene>
    <name evidence="9" type="primary">glmM</name>
    <name evidence="16" type="ORF">BKP37_06220</name>
</gene>
<dbReference type="SUPFAM" id="SSF53738">
    <property type="entry name" value="Phosphoglucomutase, first 3 domains"/>
    <property type="match status" value="3"/>
</dbReference>
<feature type="modified residue" description="Phosphoserine" evidence="9">
    <location>
        <position position="100"/>
    </location>
</feature>
<evidence type="ECO:0000256" key="9">
    <source>
        <dbReference type="HAMAP-Rule" id="MF_01554"/>
    </source>
</evidence>
<feature type="domain" description="Alpha-D-phosphohexomutase alpha/beta/alpha" evidence="15">
    <location>
        <begin position="257"/>
        <end position="368"/>
    </location>
</feature>
<comment type="similarity">
    <text evidence="1 9 10">Belongs to the phosphohexose mutase family.</text>
</comment>
<evidence type="ECO:0000259" key="13">
    <source>
        <dbReference type="Pfam" id="PF02878"/>
    </source>
</evidence>
<dbReference type="PROSITE" id="PS00710">
    <property type="entry name" value="PGM_PMM"/>
    <property type="match status" value="1"/>
</dbReference>
<dbReference type="NCBIfam" id="NF008139">
    <property type="entry name" value="PRK10887.1"/>
    <property type="match status" value="1"/>
</dbReference>
<dbReference type="Gene3D" id="3.30.310.50">
    <property type="entry name" value="Alpha-D-phosphohexomutase, C-terminal domain"/>
    <property type="match status" value="1"/>
</dbReference>
<feature type="binding site" evidence="9">
    <location>
        <position position="242"/>
    </location>
    <ligand>
        <name>Mg(2+)</name>
        <dbReference type="ChEBI" id="CHEBI:18420"/>
    </ligand>
</feature>
<evidence type="ECO:0000313" key="16">
    <source>
        <dbReference type="EMBL" id="OIJ16385.1"/>
    </source>
</evidence>
<dbReference type="InterPro" id="IPR005841">
    <property type="entry name" value="Alpha-D-phosphohexomutase_SF"/>
</dbReference>
<feature type="binding site" evidence="9">
    <location>
        <position position="240"/>
    </location>
    <ligand>
        <name>Mg(2+)</name>
        <dbReference type="ChEBI" id="CHEBI:18420"/>
    </ligand>
</feature>
<evidence type="ECO:0000256" key="11">
    <source>
        <dbReference type="RuleBase" id="RU004327"/>
    </source>
</evidence>
<dbReference type="Pfam" id="PF02880">
    <property type="entry name" value="PGM_PMM_III"/>
    <property type="match status" value="1"/>
</dbReference>
<evidence type="ECO:0000313" key="17">
    <source>
        <dbReference type="Proteomes" id="UP000179524"/>
    </source>
</evidence>
<evidence type="ECO:0000256" key="2">
    <source>
        <dbReference type="ARBA" id="ARBA00022553"/>
    </source>
</evidence>
<dbReference type="CDD" id="cd05802">
    <property type="entry name" value="GlmM"/>
    <property type="match status" value="1"/>
</dbReference>
<comment type="caution">
    <text evidence="16">The sequence shown here is derived from an EMBL/GenBank/DDBJ whole genome shotgun (WGS) entry which is preliminary data.</text>
</comment>
<dbReference type="OrthoDB" id="9806956at2"/>
<dbReference type="RefSeq" id="WP_071308777.1">
    <property type="nucleotide sequence ID" value="NZ_MLQR01000008.1"/>
</dbReference>
<dbReference type="InterPro" id="IPR005843">
    <property type="entry name" value="A-D-PHexomutase_C"/>
</dbReference>
<name>A0A1S2LY99_9BACI</name>
<dbReference type="FunFam" id="3.30.310.50:FF:000001">
    <property type="entry name" value="Phosphoglucosamine mutase"/>
    <property type="match status" value="1"/>
</dbReference>
<keyword evidence="3 9" id="KW-0479">Metal-binding</keyword>
<dbReference type="Pfam" id="PF02878">
    <property type="entry name" value="PGM_PMM_I"/>
    <property type="match status" value="1"/>
</dbReference>
<dbReference type="InterPro" id="IPR050060">
    <property type="entry name" value="Phosphoglucosamine_mutase"/>
</dbReference>
<dbReference type="InterPro" id="IPR005845">
    <property type="entry name" value="A-D-PHexomutase_a/b/a-II"/>
</dbReference>
<dbReference type="EMBL" id="MLQR01000008">
    <property type="protein sequence ID" value="OIJ16385.1"/>
    <property type="molecule type" value="Genomic_DNA"/>
</dbReference>
<dbReference type="PRINTS" id="PR00509">
    <property type="entry name" value="PGMPMM"/>
</dbReference>
<dbReference type="GO" id="GO:0009252">
    <property type="term" value="P:peptidoglycan biosynthetic process"/>
    <property type="evidence" value="ECO:0007669"/>
    <property type="project" value="TreeGrafter"/>
</dbReference>
<keyword evidence="5 9" id="KW-0413">Isomerase</keyword>
<dbReference type="InterPro" id="IPR036900">
    <property type="entry name" value="A-D-PHexomutase_C_sf"/>
</dbReference>
<comment type="cofactor">
    <cofactor evidence="9">
        <name>Mg(2+)</name>
        <dbReference type="ChEBI" id="CHEBI:18420"/>
    </cofactor>
    <text evidence="9">Binds 1 Mg(2+) ion per subunit.</text>
</comment>
<dbReference type="InterPro" id="IPR005844">
    <property type="entry name" value="A-D-PHexomutase_a/b/a-I"/>
</dbReference>
<feature type="binding site" description="via phosphate group" evidence="9">
    <location>
        <position position="100"/>
    </location>
    <ligand>
        <name>Mg(2+)</name>
        <dbReference type="ChEBI" id="CHEBI:18420"/>
    </ligand>
</feature>
<comment type="function">
    <text evidence="9 11">Catalyzes the conversion of glucosamine-6-phosphate to glucosamine-1-phosphate.</text>
</comment>
<evidence type="ECO:0000259" key="12">
    <source>
        <dbReference type="Pfam" id="PF00408"/>
    </source>
</evidence>
<evidence type="ECO:0000256" key="3">
    <source>
        <dbReference type="ARBA" id="ARBA00022723"/>
    </source>
</evidence>
<dbReference type="PANTHER" id="PTHR42946:SF1">
    <property type="entry name" value="PHOSPHOGLUCOMUTASE (ALPHA-D-GLUCOSE-1,6-BISPHOSPHATE-DEPENDENT)"/>
    <property type="match status" value="1"/>
</dbReference>
<feature type="domain" description="Alpha-D-phosphohexomutase alpha/beta/alpha" evidence="14">
    <location>
        <begin position="158"/>
        <end position="253"/>
    </location>
</feature>
<dbReference type="GO" id="GO:0005975">
    <property type="term" value="P:carbohydrate metabolic process"/>
    <property type="evidence" value="ECO:0007669"/>
    <property type="project" value="InterPro"/>
</dbReference>
<comment type="PTM">
    <text evidence="9">Activated by phosphorylation.</text>
</comment>
<proteinExistence type="inferred from homology"/>
<comment type="catalytic activity">
    <reaction evidence="6 9 11">
        <text>alpha-D-glucosamine 1-phosphate = D-glucosamine 6-phosphate</text>
        <dbReference type="Rhea" id="RHEA:23424"/>
        <dbReference type="ChEBI" id="CHEBI:58516"/>
        <dbReference type="ChEBI" id="CHEBI:58725"/>
        <dbReference type="EC" id="5.4.2.10"/>
    </reaction>
</comment>
<dbReference type="EC" id="5.4.2.10" evidence="7 9"/>
<dbReference type="Gene3D" id="3.40.120.10">
    <property type="entry name" value="Alpha-D-Glucose-1,6-Bisphosphate, subunit A, domain 3"/>
    <property type="match status" value="3"/>
</dbReference>
<evidence type="ECO:0000259" key="15">
    <source>
        <dbReference type="Pfam" id="PF02880"/>
    </source>
</evidence>
<evidence type="ECO:0000259" key="14">
    <source>
        <dbReference type="Pfam" id="PF02879"/>
    </source>
</evidence>
<keyword evidence="4 9" id="KW-0460">Magnesium</keyword>
<reference evidence="16 17" key="1">
    <citation type="submission" date="2016-10" db="EMBL/GenBank/DDBJ databases">
        <title>Draft genome sequences of four alkaliphilic bacteria belonging to the Anaerobacillus genus.</title>
        <authorList>
            <person name="Bassil N.M."/>
            <person name="Lloyd J.R."/>
        </authorList>
    </citation>
    <scope>NUCLEOTIDE SEQUENCE [LARGE SCALE GENOMIC DNA]</scope>
    <source>
        <strain evidence="16 17">DSM 18345</strain>
    </source>
</reference>
<dbReference type="InterPro" id="IPR006352">
    <property type="entry name" value="GlmM_bact"/>
</dbReference>
<dbReference type="GO" id="GO:0006048">
    <property type="term" value="P:UDP-N-acetylglucosamine biosynthetic process"/>
    <property type="evidence" value="ECO:0007669"/>
    <property type="project" value="TreeGrafter"/>
</dbReference>
<feature type="binding site" evidence="9">
    <location>
        <position position="244"/>
    </location>
    <ligand>
        <name>Mg(2+)</name>
        <dbReference type="ChEBI" id="CHEBI:18420"/>
    </ligand>
</feature>
<evidence type="ECO:0000256" key="10">
    <source>
        <dbReference type="RuleBase" id="RU004326"/>
    </source>
</evidence>
<dbReference type="GO" id="GO:0000287">
    <property type="term" value="F:magnesium ion binding"/>
    <property type="evidence" value="ECO:0007669"/>
    <property type="project" value="UniProtKB-UniRule"/>
</dbReference>
<dbReference type="SUPFAM" id="SSF55957">
    <property type="entry name" value="Phosphoglucomutase, C-terminal domain"/>
    <property type="match status" value="1"/>
</dbReference>
<dbReference type="FunFam" id="3.40.120.10:FF:000001">
    <property type="entry name" value="Phosphoglucosamine mutase"/>
    <property type="match status" value="1"/>
</dbReference>
<dbReference type="InterPro" id="IPR016055">
    <property type="entry name" value="A-D-PHexomutase_a/b/a-I/II/III"/>
</dbReference>
<dbReference type="FunFam" id="3.40.120.10:FF:000002">
    <property type="entry name" value="Phosphoglucosamine mutase"/>
    <property type="match status" value="1"/>
</dbReference>
<keyword evidence="17" id="KW-1185">Reference proteome</keyword>
<dbReference type="GO" id="GO:0008966">
    <property type="term" value="F:phosphoglucosamine mutase activity"/>
    <property type="evidence" value="ECO:0007669"/>
    <property type="project" value="UniProtKB-UniRule"/>
</dbReference>
<dbReference type="AlphaFoldDB" id="A0A1S2LY99"/>
<sequence>MGKYFGTDGVRGVANSELTPEFAFKLGRYGGYVLTKGIDNAKVVVGRDTRISGQMLEAALISGLLSIGVEVKQVGIISTPGVAYLTKSLEAQAGVMISASHNPVEDNGIKFFGPDGFKLLDSQEDEIETLLDQEIDELPRPTGVNVGQVKSCSEGGQNYLNFLKTTIEGDLNGLKIALDCAHGATSSLAPQLFNDLGATVFTMGNSPDGCNINAGVGSTHPEALAAFVLEKGCDLGLSFDGDGDRLIAVDEKGNIVDGDKIMYICAKFLKEKGSLKHNTVVSTVMSNLGFYKTLEAQGLQSAITGVGDRYVMEEMIKSGFNLGGEQSGHIIFLDYITTGDGMLAGLQLVNVIRETGRSLVELAAEMQTFPQVLKNVRVTDKSLMNTNERIKVAIASVENQMAGNGRVLVRPSGTEPLVRVMVEAETQELADNYVQQIVNIVEEEIGVEVIV</sequence>
<evidence type="ECO:0000256" key="5">
    <source>
        <dbReference type="ARBA" id="ARBA00023235"/>
    </source>
</evidence>
<accession>A0A1S2LY99</accession>
<dbReference type="Pfam" id="PF02879">
    <property type="entry name" value="PGM_PMM_II"/>
    <property type="match status" value="1"/>
</dbReference>
<dbReference type="InterPro" id="IPR005846">
    <property type="entry name" value="A-D-PHexomutase_a/b/a-III"/>
</dbReference>
<dbReference type="GO" id="GO:0005829">
    <property type="term" value="C:cytosol"/>
    <property type="evidence" value="ECO:0007669"/>
    <property type="project" value="TreeGrafter"/>
</dbReference>
<dbReference type="NCBIfam" id="TIGR01455">
    <property type="entry name" value="glmM"/>
    <property type="match status" value="1"/>
</dbReference>
<evidence type="ECO:0000256" key="7">
    <source>
        <dbReference type="ARBA" id="ARBA00066330"/>
    </source>
</evidence>
<dbReference type="Pfam" id="PF00408">
    <property type="entry name" value="PGM_PMM_IV"/>
    <property type="match status" value="1"/>
</dbReference>
<evidence type="ECO:0000256" key="1">
    <source>
        <dbReference type="ARBA" id="ARBA00010231"/>
    </source>
</evidence>
<protein>
    <recommendedName>
        <fullName evidence="8 9">Phosphoglucosamine mutase</fullName>
        <ecNumber evidence="7 9">5.4.2.10</ecNumber>
    </recommendedName>
</protein>